<evidence type="ECO:0000313" key="2">
    <source>
        <dbReference type="Proteomes" id="UP000184386"/>
    </source>
</evidence>
<reference evidence="1 2" key="1">
    <citation type="submission" date="2016-11" db="EMBL/GenBank/DDBJ databases">
        <authorList>
            <person name="Jaros S."/>
            <person name="Januszkiewicz K."/>
            <person name="Wedrychowicz H."/>
        </authorList>
    </citation>
    <scope>NUCLEOTIDE SEQUENCE [LARGE SCALE GENOMIC DNA]</scope>
    <source>
        <strain evidence="1 2">DSM 15929</strain>
    </source>
</reference>
<dbReference type="Gene3D" id="3.30.450.150">
    <property type="entry name" value="Haem-degrading domain"/>
    <property type="match status" value="1"/>
</dbReference>
<dbReference type="InterPro" id="IPR052517">
    <property type="entry name" value="GlcG_carb_metab_protein"/>
</dbReference>
<dbReference type="OrthoDB" id="9778896at2"/>
<dbReference type="PANTHER" id="PTHR34309">
    <property type="entry name" value="SLR1406 PROTEIN"/>
    <property type="match status" value="1"/>
</dbReference>
<organism evidence="1 2">
    <name type="scientific">Anaerocolumna jejuensis DSM 15929</name>
    <dbReference type="NCBI Taxonomy" id="1121322"/>
    <lineage>
        <taxon>Bacteria</taxon>
        <taxon>Bacillati</taxon>
        <taxon>Bacillota</taxon>
        <taxon>Clostridia</taxon>
        <taxon>Lachnospirales</taxon>
        <taxon>Lachnospiraceae</taxon>
        <taxon>Anaerocolumna</taxon>
    </lineage>
</organism>
<dbReference type="EMBL" id="FRAC01000029">
    <property type="protein sequence ID" value="SHL29958.1"/>
    <property type="molecule type" value="Genomic_DNA"/>
</dbReference>
<dbReference type="Pfam" id="PF03928">
    <property type="entry name" value="HbpS-like"/>
    <property type="match status" value="1"/>
</dbReference>
<protein>
    <submittedName>
        <fullName evidence="1">Uncharacterized conserved protein GlcG, DUF336 family</fullName>
    </submittedName>
</protein>
<dbReference type="Proteomes" id="UP000184386">
    <property type="component" value="Unassembled WGS sequence"/>
</dbReference>
<gene>
    <name evidence="1" type="ORF">SAMN02745136_04574</name>
</gene>
<proteinExistence type="predicted"/>
<keyword evidence="2" id="KW-1185">Reference proteome</keyword>
<dbReference type="STRING" id="1121322.SAMN02745136_04574"/>
<sequence>MELKEGRESNPVGSIYRELAEVEDRLKEFTASVNDSQLNEILTEAQIKLDTARLHIVEAAVRTALKDTSLSDSLIENRQDKKLFPDNISLKQALWLTEQLKEEAERLGMAVVIAIADKAARPITVQSMEEAYIASFDIALNKAFTSAALKMSTSELKSLSQPGKELYGIQNTNEGKIVIFGGGEPLIYKDTLLGGLGVSGGTESQDSALAAYGKEKLKEAFSWI</sequence>
<name>A0A1M6ZHH8_9FIRM</name>
<dbReference type="InterPro" id="IPR038084">
    <property type="entry name" value="PduO/GlcC-like_sf"/>
</dbReference>
<evidence type="ECO:0000313" key="1">
    <source>
        <dbReference type="EMBL" id="SHL29958.1"/>
    </source>
</evidence>
<dbReference type="AlphaFoldDB" id="A0A1M6ZHH8"/>
<dbReference type="InterPro" id="IPR005624">
    <property type="entry name" value="PduO/GlcC-like"/>
</dbReference>
<dbReference type="SUPFAM" id="SSF143744">
    <property type="entry name" value="GlcG-like"/>
    <property type="match status" value="1"/>
</dbReference>
<accession>A0A1M6ZHH8</accession>
<dbReference type="RefSeq" id="WP_084124632.1">
    <property type="nucleotide sequence ID" value="NZ_FRAC01000029.1"/>
</dbReference>
<dbReference type="PANTHER" id="PTHR34309:SF1">
    <property type="entry name" value="PROTEIN GLCG"/>
    <property type="match status" value="1"/>
</dbReference>